<organism evidence="9 10">
    <name type="scientific">Caminicella sporogenes DSM 14501</name>
    <dbReference type="NCBI Taxonomy" id="1121266"/>
    <lineage>
        <taxon>Bacteria</taxon>
        <taxon>Bacillati</taxon>
        <taxon>Bacillota</taxon>
        <taxon>Clostridia</taxon>
        <taxon>Peptostreptococcales</taxon>
        <taxon>Caminicellaceae</taxon>
        <taxon>Caminicella</taxon>
    </lineage>
</organism>
<evidence type="ECO:0000256" key="6">
    <source>
        <dbReference type="ARBA" id="ARBA00023136"/>
    </source>
</evidence>
<accession>A0A1M6S5W3</accession>
<evidence type="ECO:0000313" key="9">
    <source>
        <dbReference type="EMBL" id="SHK40076.1"/>
    </source>
</evidence>
<dbReference type="EMBL" id="FRAJ01000016">
    <property type="protein sequence ID" value="SHK40076.1"/>
    <property type="molecule type" value="Genomic_DNA"/>
</dbReference>
<feature type="transmembrane region" description="Helical" evidence="7">
    <location>
        <begin position="55"/>
        <end position="76"/>
    </location>
</feature>
<protein>
    <submittedName>
        <fullName evidence="9">Uncharacterized membrane protein YcaP, DUF421 family</fullName>
    </submittedName>
</protein>
<evidence type="ECO:0000256" key="3">
    <source>
        <dbReference type="ARBA" id="ARBA00022475"/>
    </source>
</evidence>
<dbReference type="RefSeq" id="WP_072968061.1">
    <property type="nucleotide sequence ID" value="NZ_FRAJ01000016.1"/>
</dbReference>
<dbReference type="InterPro" id="IPR023090">
    <property type="entry name" value="UPF0702_alpha/beta_dom_sf"/>
</dbReference>
<evidence type="ECO:0000256" key="5">
    <source>
        <dbReference type="ARBA" id="ARBA00022989"/>
    </source>
</evidence>
<evidence type="ECO:0000256" key="2">
    <source>
        <dbReference type="ARBA" id="ARBA00006448"/>
    </source>
</evidence>
<dbReference type="PANTHER" id="PTHR34582:SF6">
    <property type="entry name" value="UPF0702 TRANSMEMBRANE PROTEIN YCAP"/>
    <property type="match status" value="1"/>
</dbReference>
<evidence type="ECO:0000256" key="7">
    <source>
        <dbReference type="SAM" id="Phobius"/>
    </source>
</evidence>
<feature type="domain" description="YetF C-terminal" evidence="8">
    <location>
        <begin position="79"/>
        <end position="211"/>
    </location>
</feature>
<proteinExistence type="inferred from homology"/>
<keyword evidence="3" id="KW-1003">Cell membrane</keyword>
<keyword evidence="4 7" id="KW-0812">Transmembrane</keyword>
<keyword evidence="6 7" id="KW-0472">Membrane</keyword>
<comment type="similarity">
    <text evidence="2">Belongs to the UPF0702 family.</text>
</comment>
<feature type="transmembrane region" description="Helical" evidence="7">
    <location>
        <begin position="6"/>
        <end position="23"/>
    </location>
</feature>
<keyword evidence="5 7" id="KW-1133">Transmembrane helix</keyword>
<gene>
    <name evidence="9" type="ORF">SAMN02745883_01970</name>
</gene>
<evidence type="ECO:0000259" key="8">
    <source>
        <dbReference type="Pfam" id="PF04239"/>
    </source>
</evidence>
<dbReference type="Proteomes" id="UP000184082">
    <property type="component" value="Unassembled WGS sequence"/>
</dbReference>
<name>A0A1M6S5W3_9FIRM</name>
<dbReference type="PANTHER" id="PTHR34582">
    <property type="entry name" value="UPF0702 TRANSMEMBRANE PROTEIN YCAP"/>
    <property type="match status" value="1"/>
</dbReference>
<evidence type="ECO:0000256" key="4">
    <source>
        <dbReference type="ARBA" id="ARBA00022692"/>
    </source>
</evidence>
<dbReference type="InterPro" id="IPR007353">
    <property type="entry name" value="DUF421"/>
</dbReference>
<dbReference type="STRING" id="1121266.SAMN02745883_01970"/>
<sequence>MITIFFRTIFLFIFVVIAIRIMGKAELSELQPFELVVIIMIAELASIPMEDVNIPFINGIVSIFTLVFIQIIISIINLKSEKARAIICGKPSVLIEKGKIVEKELRNLRINMNDLIEQLRLKNFHNINDVEFAILETNGDLSVIPKSDKKPLTASDIGLSLENENLPMSIIIDGKINYNNLKKISLDFNWLYKELKKQNINDVTDILYASIDKNMNLNIHKKNENET</sequence>
<dbReference type="Pfam" id="PF04239">
    <property type="entry name" value="DUF421"/>
    <property type="match status" value="1"/>
</dbReference>
<dbReference type="GO" id="GO:0005886">
    <property type="term" value="C:plasma membrane"/>
    <property type="evidence" value="ECO:0007669"/>
    <property type="project" value="UniProtKB-SubCell"/>
</dbReference>
<keyword evidence="10" id="KW-1185">Reference proteome</keyword>
<dbReference type="AlphaFoldDB" id="A0A1M6S5W3"/>
<reference evidence="9 10" key="1">
    <citation type="submission" date="2016-11" db="EMBL/GenBank/DDBJ databases">
        <authorList>
            <person name="Jaros S."/>
            <person name="Januszkiewicz K."/>
            <person name="Wedrychowicz H."/>
        </authorList>
    </citation>
    <scope>NUCLEOTIDE SEQUENCE [LARGE SCALE GENOMIC DNA]</scope>
    <source>
        <strain evidence="9 10">DSM 14501</strain>
    </source>
</reference>
<evidence type="ECO:0000313" key="10">
    <source>
        <dbReference type="Proteomes" id="UP000184082"/>
    </source>
</evidence>
<evidence type="ECO:0000256" key="1">
    <source>
        <dbReference type="ARBA" id="ARBA00004651"/>
    </source>
</evidence>
<dbReference type="Gene3D" id="3.30.240.20">
    <property type="entry name" value="bsu07140 like domains"/>
    <property type="match status" value="2"/>
</dbReference>
<comment type="subcellular location">
    <subcellularLocation>
        <location evidence="1">Cell membrane</location>
        <topology evidence="1">Multi-pass membrane protein</topology>
    </subcellularLocation>
</comment>